<gene>
    <name evidence="1" type="ORF">JCM19296_1299</name>
    <name evidence="2" type="ORF">JCM19314_2075</name>
</gene>
<dbReference type="AlphaFoldDB" id="A0A081D9W1"/>
<comment type="caution">
    <text evidence="1">The sequence shown here is derived from an EMBL/GenBank/DDBJ whole genome shotgun (WGS) entry which is preliminary data.</text>
</comment>
<organism evidence="1 3">
    <name type="scientific">Nonlabens ulvanivorans</name>
    <name type="common">Persicivirga ulvanivorans</name>
    <dbReference type="NCBI Taxonomy" id="906888"/>
    <lineage>
        <taxon>Bacteria</taxon>
        <taxon>Pseudomonadati</taxon>
        <taxon>Bacteroidota</taxon>
        <taxon>Flavobacteriia</taxon>
        <taxon>Flavobacteriales</taxon>
        <taxon>Flavobacteriaceae</taxon>
        <taxon>Nonlabens</taxon>
    </lineage>
</organism>
<proteinExistence type="predicted"/>
<dbReference type="Proteomes" id="UP000028980">
    <property type="component" value="Unassembled WGS sequence"/>
</dbReference>
<dbReference type="Pfam" id="PF20230">
    <property type="entry name" value="DUF6588"/>
    <property type="match status" value="1"/>
</dbReference>
<dbReference type="EMBL" id="BBLG01000002">
    <property type="protein sequence ID" value="GAK75707.1"/>
    <property type="molecule type" value="Genomic_DNA"/>
</dbReference>
<evidence type="ECO:0000313" key="4">
    <source>
        <dbReference type="Proteomes" id="UP000029226"/>
    </source>
</evidence>
<dbReference type="Proteomes" id="UP000029226">
    <property type="component" value="Unassembled WGS sequence"/>
</dbReference>
<name>A0A081D9W1_NONUL</name>
<dbReference type="InterPro" id="IPR046495">
    <property type="entry name" value="DUF6588"/>
</dbReference>
<evidence type="ECO:0000313" key="2">
    <source>
        <dbReference type="EMBL" id="GAL00467.1"/>
    </source>
</evidence>
<dbReference type="EMBL" id="BBMM01000005">
    <property type="protein sequence ID" value="GAL00467.1"/>
    <property type="molecule type" value="Genomic_DNA"/>
</dbReference>
<evidence type="ECO:0000313" key="3">
    <source>
        <dbReference type="Proteomes" id="UP000028980"/>
    </source>
</evidence>
<reference evidence="3 4" key="1">
    <citation type="journal article" date="2014" name="Genome Announc.">
        <title>Draft Genome Sequences of Marine Flavobacterium Nonlabens Strains NR17, NR24, NR27, NR32, NR33, and Ara13.</title>
        <authorList>
            <person name="Nakanishi M."/>
            <person name="Meirelles P."/>
            <person name="Suzuki R."/>
            <person name="Takatani N."/>
            <person name="Mino S."/>
            <person name="Suda W."/>
            <person name="Oshima K."/>
            <person name="Hattori M."/>
            <person name="Ohkuma M."/>
            <person name="Hosokawa M."/>
            <person name="Miyashita K."/>
            <person name="Thompson F.L."/>
            <person name="Niwa A."/>
            <person name="Sawabe T."/>
            <person name="Sawabe T."/>
        </authorList>
    </citation>
    <scope>NUCLEOTIDE SEQUENCE [LARGE SCALE GENOMIC DNA]</scope>
    <source>
        <strain evidence="1">JCM 19296</strain>
        <strain evidence="2">JCM 19314</strain>
        <strain evidence="3">JCM19296</strain>
        <strain evidence="4">JCM19314</strain>
    </source>
</reference>
<accession>A0A081D9W1</accession>
<sequence length="330" mass="37061">MKFKVTILCCVFAFAKAEFSNSQNNELGEVLTDMLLISDRYVQPAAEASVMQSSAGWYYSANTLSKYKVTVALHANALVFPSSKKSFEINNDELLNLTIRGDESTTIPTTLGGEQRTFFDFTIDGEEYEFQAFEGIDTGFLAYPFLQVGVGLWQETELLLRYSPNIKIDKSDYAIYGIGVKHNLSQYLFKGDRPVELAFLTSYSLFDLNLSFNPYELRSDDNSPPLAVIDGSLVDAHAILFQLIGSKDYNNWTFSSGVAYNRSWIDYELSGDDGFFLQTLNDVLSVLSETQHSYKVDLGATYHFNNWDLSTQLSAGNFINLNIGGVYHIQ</sequence>
<protein>
    <submittedName>
        <fullName evidence="1">Uncharacterized protein</fullName>
    </submittedName>
</protein>
<evidence type="ECO:0000313" key="1">
    <source>
        <dbReference type="EMBL" id="GAK75707.1"/>
    </source>
</evidence>